<dbReference type="Proteomes" id="UP000593565">
    <property type="component" value="Unassembled WGS sequence"/>
</dbReference>
<keyword evidence="2" id="KW-1185">Reference proteome</keyword>
<evidence type="ECO:0000313" key="2">
    <source>
        <dbReference type="Proteomes" id="UP000593565"/>
    </source>
</evidence>
<protein>
    <submittedName>
        <fullName evidence="1">Uncharacterized protein</fullName>
    </submittedName>
</protein>
<proteinExistence type="predicted"/>
<name>A0A7J6B7F6_AMEME</name>
<sequence length="76" mass="8668">MLPCANGLAKIQVCPALNIYSCTELLWRDSAVRMCCNLQRRGSLTQLELEQRSKLFTENRISVAPPAQTNWGHHKR</sequence>
<dbReference type="AlphaFoldDB" id="A0A7J6B7F6"/>
<accession>A0A7J6B7F6</accession>
<gene>
    <name evidence="1" type="ORF">AMELA_G00069120</name>
</gene>
<evidence type="ECO:0000313" key="1">
    <source>
        <dbReference type="EMBL" id="KAF4089658.1"/>
    </source>
</evidence>
<comment type="caution">
    <text evidence="1">The sequence shown here is derived from an EMBL/GenBank/DDBJ whole genome shotgun (WGS) entry which is preliminary data.</text>
</comment>
<organism evidence="1 2">
    <name type="scientific">Ameiurus melas</name>
    <name type="common">Black bullhead</name>
    <name type="synonym">Silurus melas</name>
    <dbReference type="NCBI Taxonomy" id="219545"/>
    <lineage>
        <taxon>Eukaryota</taxon>
        <taxon>Metazoa</taxon>
        <taxon>Chordata</taxon>
        <taxon>Craniata</taxon>
        <taxon>Vertebrata</taxon>
        <taxon>Euteleostomi</taxon>
        <taxon>Actinopterygii</taxon>
        <taxon>Neopterygii</taxon>
        <taxon>Teleostei</taxon>
        <taxon>Ostariophysi</taxon>
        <taxon>Siluriformes</taxon>
        <taxon>Ictaluridae</taxon>
        <taxon>Ameiurus</taxon>
    </lineage>
</organism>
<dbReference type="EMBL" id="JAAGNN010000005">
    <property type="protein sequence ID" value="KAF4089658.1"/>
    <property type="molecule type" value="Genomic_DNA"/>
</dbReference>
<reference evidence="1 2" key="1">
    <citation type="submission" date="2020-02" db="EMBL/GenBank/DDBJ databases">
        <title>A chromosome-scale genome assembly of the black bullhead catfish (Ameiurus melas).</title>
        <authorList>
            <person name="Wen M."/>
            <person name="Zham M."/>
            <person name="Cabau C."/>
            <person name="Klopp C."/>
            <person name="Donnadieu C."/>
            <person name="Roques C."/>
            <person name="Bouchez O."/>
            <person name="Lampietro C."/>
            <person name="Jouanno E."/>
            <person name="Herpin A."/>
            <person name="Louis A."/>
            <person name="Berthelot C."/>
            <person name="Parey E."/>
            <person name="Roest-Crollius H."/>
            <person name="Braasch I."/>
            <person name="Postlethwait J."/>
            <person name="Robinson-Rechavi M."/>
            <person name="Echchiki A."/>
            <person name="Begum T."/>
            <person name="Montfort J."/>
            <person name="Schartl M."/>
            <person name="Bobe J."/>
            <person name="Guiguen Y."/>
        </authorList>
    </citation>
    <scope>NUCLEOTIDE SEQUENCE [LARGE SCALE GENOMIC DNA]</scope>
    <source>
        <strain evidence="1">M_S1</strain>
        <tissue evidence="1">Blood</tissue>
    </source>
</reference>